<sequence>MTHAPASQDANLELDTLGQALARADQLDDAVMAAIAADQYRPYDGSARISVSVSAACVALEHGRALRVLVAQGLSTAALSLLRLQHEALTRAVWLLYAATDLAVDKLAAPLSKETEAAANKLPMLADMLKQLADKPAAAQPLQGLQAFKDNNAAALNSFVHGGIHALHRHAQGFPEPLVIGALRNCNGLILMIGMMLAVLAGSQPMVRRVSRLQVEFAADLPPPLPTHASADGAVGQAQEH</sequence>
<dbReference type="Pfam" id="PF22491">
    <property type="entry name" value="DUF6988"/>
    <property type="match status" value="1"/>
</dbReference>
<reference evidence="2 3" key="1">
    <citation type="journal article" date="2017" name="Int. J. Syst. Evol. Microbiol.">
        <title>Ramlibacter monticola sp. nov., isolated from forest soil.</title>
        <authorList>
            <person name="Chaudhary D.K."/>
            <person name="Kim J."/>
        </authorList>
    </citation>
    <scope>NUCLEOTIDE SEQUENCE [LARGE SCALE GENOMIC DNA]</scope>
    <source>
        <strain evidence="2 3">KACC 19175</strain>
    </source>
</reference>
<keyword evidence="1" id="KW-1133">Transmembrane helix</keyword>
<evidence type="ECO:0000313" key="3">
    <source>
        <dbReference type="Proteomes" id="UP000599109"/>
    </source>
</evidence>
<protein>
    <submittedName>
        <fullName evidence="2">Uncharacterized protein</fullName>
    </submittedName>
</protein>
<dbReference type="AlphaFoldDB" id="A0A936YX57"/>
<accession>A0A936YX57</accession>
<dbReference type="RefSeq" id="WP_201673770.1">
    <property type="nucleotide sequence ID" value="NZ_JAEQNE010000002.1"/>
</dbReference>
<dbReference type="InterPro" id="IPR054257">
    <property type="entry name" value="DUF6988"/>
</dbReference>
<dbReference type="Proteomes" id="UP000599109">
    <property type="component" value="Unassembled WGS sequence"/>
</dbReference>
<organism evidence="2 3">
    <name type="scientific">Ramlibacter monticola</name>
    <dbReference type="NCBI Taxonomy" id="1926872"/>
    <lineage>
        <taxon>Bacteria</taxon>
        <taxon>Pseudomonadati</taxon>
        <taxon>Pseudomonadota</taxon>
        <taxon>Betaproteobacteria</taxon>
        <taxon>Burkholderiales</taxon>
        <taxon>Comamonadaceae</taxon>
        <taxon>Ramlibacter</taxon>
    </lineage>
</organism>
<dbReference type="EMBL" id="JAEQNE010000002">
    <property type="protein sequence ID" value="MBL0391115.1"/>
    <property type="molecule type" value="Genomic_DNA"/>
</dbReference>
<name>A0A936YX57_9BURK</name>
<gene>
    <name evidence="2" type="ORF">JJ685_08175</name>
</gene>
<comment type="caution">
    <text evidence="2">The sequence shown here is derived from an EMBL/GenBank/DDBJ whole genome shotgun (WGS) entry which is preliminary data.</text>
</comment>
<feature type="transmembrane region" description="Helical" evidence="1">
    <location>
        <begin position="188"/>
        <end position="207"/>
    </location>
</feature>
<proteinExistence type="predicted"/>
<evidence type="ECO:0000313" key="2">
    <source>
        <dbReference type="EMBL" id="MBL0391115.1"/>
    </source>
</evidence>
<keyword evidence="1" id="KW-0472">Membrane</keyword>
<keyword evidence="1" id="KW-0812">Transmembrane</keyword>
<evidence type="ECO:0000256" key="1">
    <source>
        <dbReference type="SAM" id="Phobius"/>
    </source>
</evidence>
<keyword evidence="3" id="KW-1185">Reference proteome</keyword>